<dbReference type="InterPro" id="IPR040339">
    <property type="entry name" value="At1g16860-like"/>
</dbReference>
<proteinExistence type="predicted"/>
<dbReference type="PANTHER" id="PTHR33709">
    <property type="entry name" value="OSJNBA0035M09.9 PROTEIN"/>
    <property type="match status" value="1"/>
</dbReference>
<sequence length="126" mass="14334">MAILSQLQLRHQMPDRLRLKKLSTDLRRCKIRSTELSSTLKCWLEERNLSSEESQLIRLREGYVSEGMRLSVIGILSKKGDLMILPPPEPVSTGCVLLSFLLPTYFDGIVLRLVDRSYLMPNSGVS</sequence>
<accession>A0A8J5SME6</accession>
<evidence type="ECO:0000313" key="1">
    <source>
        <dbReference type="EMBL" id="KAG8065528.1"/>
    </source>
</evidence>
<dbReference type="Proteomes" id="UP000729402">
    <property type="component" value="Unassembled WGS sequence"/>
</dbReference>
<dbReference type="EMBL" id="JAAALK010000285">
    <property type="protein sequence ID" value="KAG8065528.1"/>
    <property type="molecule type" value="Genomic_DNA"/>
</dbReference>
<dbReference type="PANTHER" id="PTHR33709:SF20">
    <property type="entry name" value="OS04G0541900 PROTEIN"/>
    <property type="match status" value="1"/>
</dbReference>
<protein>
    <submittedName>
        <fullName evidence="1">Uncharacterized protein</fullName>
    </submittedName>
</protein>
<evidence type="ECO:0000313" key="2">
    <source>
        <dbReference type="Proteomes" id="UP000729402"/>
    </source>
</evidence>
<reference evidence="1" key="1">
    <citation type="journal article" date="2021" name="bioRxiv">
        <title>Whole Genome Assembly and Annotation of Northern Wild Rice, Zizania palustris L., Supports a Whole Genome Duplication in the Zizania Genus.</title>
        <authorList>
            <person name="Haas M."/>
            <person name="Kono T."/>
            <person name="Macchietto M."/>
            <person name="Millas R."/>
            <person name="McGilp L."/>
            <person name="Shao M."/>
            <person name="Duquette J."/>
            <person name="Hirsch C.N."/>
            <person name="Kimball J."/>
        </authorList>
    </citation>
    <scope>NUCLEOTIDE SEQUENCE</scope>
    <source>
        <tissue evidence="1">Fresh leaf tissue</tissue>
    </source>
</reference>
<keyword evidence="2" id="KW-1185">Reference proteome</keyword>
<reference evidence="1" key="2">
    <citation type="submission" date="2021-02" db="EMBL/GenBank/DDBJ databases">
        <authorList>
            <person name="Kimball J.A."/>
            <person name="Haas M.W."/>
            <person name="Macchietto M."/>
            <person name="Kono T."/>
            <person name="Duquette J."/>
            <person name="Shao M."/>
        </authorList>
    </citation>
    <scope>NUCLEOTIDE SEQUENCE</scope>
    <source>
        <tissue evidence="1">Fresh leaf tissue</tissue>
    </source>
</reference>
<name>A0A8J5SME6_ZIZPA</name>
<comment type="caution">
    <text evidence="1">The sequence shown here is derived from an EMBL/GenBank/DDBJ whole genome shotgun (WGS) entry which is preliminary data.</text>
</comment>
<organism evidence="1 2">
    <name type="scientific">Zizania palustris</name>
    <name type="common">Northern wild rice</name>
    <dbReference type="NCBI Taxonomy" id="103762"/>
    <lineage>
        <taxon>Eukaryota</taxon>
        <taxon>Viridiplantae</taxon>
        <taxon>Streptophyta</taxon>
        <taxon>Embryophyta</taxon>
        <taxon>Tracheophyta</taxon>
        <taxon>Spermatophyta</taxon>
        <taxon>Magnoliopsida</taxon>
        <taxon>Liliopsida</taxon>
        <taxon>Poales</taxon>
        <taxon>Poaceae</taxon>
        <taxon>BOP clade</taxon>
        <taxon>Oryzoideae</taxon>
        <taxon>Oryzeae</taxon>
        <taxon>Zizaniinae</taxon>
        <taxon>Zizania</taxon>
    </lineage>
</organism>
<dbReference type="AlphaFoldDB" id="A0A8J5SME6"/>
<dbReference type="OrthoDB" id="1875545at2759"/>
<gene>
    <name evidence="1" type="ORF">GUJ93_ZPchr0004g40446</name>
</gene>